<evidence type="ECO:0000259" key="3">
    <source>
        <dbReference type="Pfam" id="PF00464"/>
    </source>
</evidence>
<accession>A0A423NQP5</accession>
<dbReference type="GO" id="GO:0005737">
    <property type="term" value="C:cytoplasm"/>
    <property type="evidence" value="ECO:0007669"/>
    <property type="project" value="TreeGrafter"/>
</dbReference>
<dbReference type="GO" id="GO:0019264">
    <property type="term" value="P:glycine biosynthetic process from serine"/>
    <property type="evidence" value="ECO:0007669"/>
    <property type="project" value="TreeGrafter"/>
</dbReference>
<dbReference type="InterPro" id="IPR039429">
    <property type="entry name" value="SHMT-like_dom"/>
</dbReference>
<dbReference type="Gene3D" id="3.90.1150.10">
    <property type="entry name" value="Aspartate Aminotransferase, domain 1"/>
    <property type="match status" value="1"/>
</dbReference>
<evidence type="ECO:0000256" key="1">
    <source>
        <dbReference type="ARBA" id="ARBA00001933"/>
    </source>
</evidence>
<evidence type="ECO:0000256" key="2">
    <source>
        <dbReference type="ARBA" id="ARBA00022898"/>
    </source>
</evidence>
<dbReference type="SUPFAM" id="SSF53383">
    <property type="entry name" value="PLP-dependent transferases"/>
    <property type="match status" value="1"/>
</dbReference>
<dbReference type="PANTHER" id="PTHR11680:SF35">
    <property type="entry name" value="SERINE HYDROXYMETHYLTRANSFERASE 1"/>
    <property type="match status" value="1"/>
</dbReference>
<sequence length="426" mass="46840">MNHSNHALPIALPGTHDFILRQFQQACSRRTSTLSLTANENILSDTARTLGQNRHYERYLFNAKAIDGQRYAAEFNGMQIEHFPEVETLKALATQAVQAMFNAPFVEYRVLSGVHCTLSVLAALTKPGNTIVSLAPESGGHFATGPLVRRIGRHSVYCRLTADGQIDLEHFQQVVQSLAAPPSAVLIDHGLTIRAIAISPLRALLDRCGLERTLILYDASHTLGLIAGQAFPNPLDDGADILQGNTHKSMAGPHRALIVTRRADLARSIEQTLSGGLVSSPNLPGLLQLFVTLMETECFGQAYARRMCANSQQLHDALVDIPGWKLHPTDTHLLLLEGEQARQAAQQLNELGIRVNNKQVNGRDCLRFGLQEITRLGITTEDLEALAQIIRNVLNGGANGVDRIRLAHICQRLNQVHYSFDQETCQ</sequence>
<dbReference type="InterPro" id="IPR049943">
    <property type="entry name" value="Ser_HO-MeTrfase-like"/>
</dbReference>
<dbReference type="EMBL" id="MOCA01000004">
    <property type="protein sequence ID" value="ROO00576.1"/>
    <property type="molecule type" value="Genomic_DNA"/>
</dbReference>
<dbReference type="PANTHER" id="PTHR11680">
    <property type="entry name" value="SERINE HYDROXYMETHYLTRANSFERASE"/>
    <property type="match status" value="1"/>
</dbReference>
<keyword evidence="2" id="KW-0663">Pyridoxal phosphate</keyword>
<dbReference type="Proteomes" id="UP000284207">
    <property type="component" value="Unassembled WGS sequence"/>
</dbReference>
<evidence type="ECO:0000313" key="5">
    <source>
        <dbReference type="Proteomes" id="UP000284207"/>
    </source>
</evidence>
<name>A0A423NQP5_9PSED</name>
<proteinExistence type="predicted"/>
<protein>
    <recommendedName>
        <fullName evidence="3">Serine hydroxymethyltransferase-like domain-containing protein</fullName>
    </recommendedName>
</protein>
<evidence type="ECO:0000313" key="4">
    <source>
        <dbReference type="EMBL" id="ROO00576.1"/>
    </source>
</evidence>
<dbReference type="RefSeq" id="WP_123418368.1">
    <property type="nucleotide sequence ID" value="NZ_MOCA01000004.1"/>
</dbReference>
<dbReference type="GO" id="GO:0046653">
    <property type="term" value="P:tetrahydrofolate metabolic process"/>
    <property type="evidence" value="ECO:0007669"/>
    <property type="project" value="TreeGrafter"/>
</dbReference>
<reference evidence="4 5" key="1">
    <citation type="submission" date="2016-10" db="EMBL/GenBank/DDBJ databases">
        <title>Comparative genome analysis of multiple Pseudomonas spp. focuses on biocontrol and plant growth promoting traits.</title>
        <authorList>
            <person name="Tao X.-Y."/>
            <person name="Taylor C.G."/>
        </authorList>
    </citation>
    <scope>NUCLEOTIDE SEQUENCE [LARGE SCALE GENOMIC DNA]</scope>
    <source>
        <strain evidence="4 5">36B3</strain>
    </source>
</reference>
<dbReference type="InterPro" id="IPR015421">
    <property type="entry name" value="PyrdxlP-dep_Trfase_major"/>
</dbReference>
<dbReference type="Pfam" id="PF00464">
    <property type="entry name" value="SHMT"/>
    <property type="match status" value="1"/>
</dbReference>
<dbReference type="InterPro" id="IPR015424">
    <property type="entry name" value="PyrdxlP-dep_Trfase"/>
</dbReference>
<dbReference type="AlphaFoldDB" id="A0A423NQP5"/>
<feature type="domain" description="Serine hydroxymethyltransferase-like" evidence="3">
    <location>
        <begin position="23"/>
        <end position="390"/>
    </location>
</feature>
<dbReference type="Gene3D" id="3.40.640.10">
    <property type="entry name" value="Type I PLP-dependent aspartate aminotransferase-like (Major domain)"/>
    <property type="match status" value="1"/>
</dbReference>
<dbReference type="GO" id="GO:0030170">
    <property type="term" value="F:pyridoxal phosphate binding"/>
    <property type="evidence" value="ECO:0007669"/>
    <property type="project" value="TreeGrafter"/>
</dbReference>
<comment type="caution">
    <text evidence="4">The sequence shown here is derived from an EMBL/GenBank/DDBJ whole genome shotgun (WGS) entry which is preliminary data.</text>
</comment>
<dbReference type="GO" id="GO:0004372">
    <property type="term" value="F:glycine hydroxymethyltransferase activity"/>
    <property type="evidence" value="ECO:0007669"/>
    <property type="project" value="TreeGrafter"/>
</dbReference>
<gene>
    <name evidence="4" type="ORF">BK674_08345</name>
</gene>
<organism evidence="4 5">
    <name type="scientific">Pseudomonas moraviensis</name>
    <dbReference type="NCBI Taxonomy" id="321662"/>
    <lineage>
        <taxon>Bacteria</taxon>
        <taxon>Pseudomonadati</taxon>
        <taxon>Pseudomonadota</taxon>
        <taxon>Gammaproteobacteria</taxon>
        <taxon>Pseudomonadales</taxon>
        <taxon>Pseudomonadaceae</taxon>
        <taxon>Pseudomonas</taxon>
    </lineage>
</organism>
<dbReference type="InterPro" id="IPR015422">
    <property type="entry name" value="PyrdxlP-dep_Trfase_small"/>
</dbReference>
<comment type="cofactor">
    <cofactor evidence="1">
        <name>pyridoxal 5'-phosphate</name>
        <dbReference type="ChEBI" id="CHEBI:597326"/>
    </cofactor>
</comment>